<dbReference type="Gene3D" id="3.90.280.10">
    <property type="entry name" value="PEBP-like"/>
    <property type="match status" value="1"/>
</dbReference>
<dbReference type="GO" id="GO:0004860">
    <property type="term" value="F:protein kinase inhibitor activity"/>
    <property type="evidence" value="ECO:0007669"/>
    <property type="project" value="UniProtKB-KW"/>
</dbReference>
<dbReference type="EMBL" id="QFDM01000001">
    <property type="protein sequence ID" value="MCM2465334.1"/>
    <property type="molecule type" value="Genomic_DNA"/>
</dbReference>
<dbReference type="InterPro" id="IPR005247">
    <property type="entry name" value="YbhB_YbcL/LppC-like"/>
</dbReference>
<dbReference type="PANTHER" id="PTHR30289:SF1">
    <property type="entry name" value="PEBP (PHOSPHATIDYLETHANOLAMINE-BINDING PROTEIN) FAMILY PROTEIN"/>
    <property type="match status" value="1"/>
</dbReference>
<accession>A0ABD4TEM2</accession>
<dbReference type="PANTHER" id="PTHR30289">
    <property type="entry name" value="UNCHARACTERIZED PROTEIN YBCL-RELATED"/>
    <property type="match status" value="1"/>
</dbReference>
<sequence length="155" mass="16696">MGSRIAKLIVSLRSAEFPVWNTCDGPDLSPELRIRGLTPETQSMAVFALNPFEPGCSFTAWILWNLSPAPVIPEGIPLQDVVTAPVDAVQGTNDYGTPGWRGPCPPAGETHRYLFKVYGLDTMLDLAPGAGKHDLIGAMQGHVLAFGETVAMYSR</sequence>
<dbReference type="SUPFAM" id="SSF49777">
    <property type="entry name" value="PEBP-like"/>
    <property type="match status" value="1"/>
</dbReference>
<proteinExistence type="predicted"/>
<dbReference type="RefSeq" id="WP_250986570.1">
    <property type="nucleotide sequence ID" value="NZ_QFDM01000001.1"/>
</dbReference>
<keyword evidence="1" id="KW-0649">Protein kinase inhibitor</keyword>
<evidence type="ECO:0000313" key="1">
    <source>
        <dbReference type="EMBL" id="MCM2465334.1"/>
    </source>
</evidence>
<comment type="caution">
    <text evidence="1">The sequence shown here is derived from an EMBL/GenBank/DDBJ whole genome shotgun (WGS) entry which is preliminary data.</text>
</comment>
<dbReference type="InterPro" id="IPR008914">
    <property type="entry name" value="PEBP"/>
</dbReference>
<dbReference type="InterPro" id="IPR036610">
    <property type="entry name" value="PEBP-like_sf"/>
</dbReference>
<protein>
    <submittedName>
        <fullName evidence="1">YbhB/YbcL family Raf kinase inhibitor-like protein</fullName>
    </submittedName>
</protein>
<dbReference type="NCBIfam" id="TIGR00481">
    <property type="entry name" value="YbhB/YbcL family Raf kinase inhibitor-like protein"/>
    <property type="match status" value="1"/>
</dbReference>
<gene>
    <name evidence="1" type="ORF">DIC75_03215</name>
</gene>
<dbReference type="Proteomes" id="UP001523230">
    <property type="component" value="Unassembled WGS sequence"/>
</dbReference>
<name>A0ABD4TEM2_9EURY</name>
<keyword evidence="2" id="KW-1185">Reference proteome</keyword>
<dbReference type="Pfam" id="PF01161">
    <property type="entry name" value="PBP"/>
    <property type="match status" value="1"/>
</dbReference>
<evidence type="ECO:0000313" key="2">
    <source>
        <dbReference type="Proteomes" id="UP001523230"/>
    </source>
</evidence>
<dbReference type="AlphaFoldDB" id="A0ABD4TEM2"/>
<reference evidence="1 2" key="1">
    <citation type="submission" date="2018-05" db="EMBL/GenBank/DDBJ databases">
        <title>Isolation and characterization of genus Methanoculleus species and their viruses from deep sea marine sediment offshore southwestern Taiwan.</title>
        <authorList>
            <person name="Wei W.-H."/>
            <person name="Chen W.-C."/>
            <person name="Lai M.-C."/>
            <person name="Chen S.-C."/>
        </authorList>
    </citation>
    <scope>NUCLEOTIDE SEQUENCE [LARGE SCALE GENOMIC DNA]</scope>
    <source>
        <strain evidence="1 2">CWC-02</strain>
    </source>
</reference>
<organism evidence="1 2">
    <name type="scientific">Methanoculleus oceani</name>
    <dbReference type="NCBI Taxonomy" id="2184756"/>
    <lineage>
        <taxon>Archaea</taxon>
        <taxon>Methanobacteriati</taxon>
        <taxon>Methanobacteriota</taxon>
        <taxon>Stenosarchaea group</taxon>
        <taxon>Methanomicrobia</taxon>
        <taxon>Methanomicrobiales</taxon>
        <taxon>Methanomicrobiaceae</taxon>
        <taxon>Methanoculleus</taxon>
    </lineage>
</organism>
<dbReference type="CDD" id="cd00865">
    <property type="entry name" value="PEBP_bact_arch"/>
    <property type="match status" value="1"/>
</dbReference>